<proteinExistence type="predicted"/>
<protein>
    <submittedName>
        <fullName evidence="1">Uncharacterized protein</fullName>
    </submittedName>
</protein>
<sequence length="161" mass="19250">MSWININEQGVPVNDERYHNRFSLSLEYKPTYGHALCVDKEDVIARYNRPDDTFYEEKTGKPINYSDIQSWYCSFDDGEIGMKIINQAEFKVKGLMNEIVVCYYMFGYYLVDVWFQTEETDDNAPSRINYIRTKYFPVAEKEYYKKLSDVNKRIEERENVC</sequence>
<dbReference type="EMBL" id="BK016063">
    <property type="protein sequence ID" value="DAF92186.1"/>
    <property type="molecule type" value="Genomic_DNA"/>
</dbReference>
<evidence type="ECO:0000313" key="1">
    <source>
        <dbReference type="EMBL" id="DAF92186.1"/>
    </source>
</evidence>
<reference evidence="1" key="1">
    <citation type="journal article" date="2021" name="Proc. Natl. Acad. Sci. U.S.A.">
        <title>A Catalog of Tens of Thousands of Viruses from Human Metagenomes Reveals Hidden Associations with Chronic Diseases.</title>
        <authorList>
            <person name="Tisza M.J."/>
            <person name="Buck C.B."/>
        </authorList>
    </citation>
    <scope>NUCLEOTIDE SEQUENCE</scope>
    <source>
        <strain evidence="1">CtgN495</strain>
    </source>
</reference>
<accession>A0A8S5UCQ9</accession>
<organism evidence="1">
    <name type="scientific">Siphoviridae sp. ctgN495</name>
    <dbReference type="NCBI Taxonomy" id="2825608"/>
    <lineage>
        <taxon>Viruses</taxon>
        <taxon>Duplodnaviria</taxon>
        <taxon>Heunggongvirae</taxon>
        <taxon>Uroviricota</taxon>
        <taxon>Caudoviricetes</taxon>
    </lineage>
</organism>
<name>A0A8S5UCQ9_9CAUD</name>